<keyword evidence="1" id="KW-1133">Transmembrane helix</keyword>
<dbReference type="AlphaFoldDB" id="A0A1W6N401"/>
<dbReference type="InterPro" id="IPR045531">
    <property type="entry name" value="DUF6468"/>
</dbReference>
<protein>
    <recommendedName>
        <fullName evidence="2">DUF6468 domain-containing protein</fullName>
    </recommendedName>
</protein>
<dbReference type="Pfam" id="PF20072">
    <property type="entry name" value="DUF6468"/>
    <property type="match status" value="1"/>
</dbReference>
<gene>
    <name evidence="3" type="ORF">GQ61_03355</name>
</gene>
<dbReference type="RefSeq" id="WP_085783939.1">
    <property type="nucleotide sequence ID" value="NZ_CP008743.1"/>
</dbReference>
<feature type="domain" description="DUF6468" evidence="2">
    <location>
        <begin position="34"/>
        <end position="107"/>
    </location>
</feature>
<keyword evidence="1" id="KW-0812">Transmembrane</keyword>
<dbReference type="Proteomes" id="UP000237351">
    <property type="component" value="Chromosome"/>
</dbReference>
<accession>A0A1W6N401</accession>
<evidence type="ECO:0000313" key="4">
    <source>
        <dbReference type="Proteomes" id="UP000237351"/>
    </source>
</evidence>
<dbReference type="STRING" id="1414854.GQ61_03355"/>
<keyword evidence="1" id="KW-0472">Membrane</keyword>
<proteinExistence type="predicted"/>
<name>A0A1W6N401_9PROT</name>
<sequence length="143" mass="16381">MNLTVILDFLITALLIATIGYAFLLNRRLMVLYKSREDLQNFIKNFSASLLKAEAGVKELKETGRNLFASIEDQTKNTKTLKDDLVFLIERGEDIAKRLDELISKSRPIFKSEQKIEAVKTLPKADEDDQNQPVILKTLKKIR</sequence>
<dbReference type="OrthoDB" id="7285081at2"/>
<dbReference type="KEGG" id="naf:GQ61_03355"/>
<evidence type="ECO:0000256" key="1">
    <source>
        <dbReference type="SAM" id="Phobius"/>
    </source>
</evidence>
<feature type="transmembrane region" description="Helical" evidence="1">
    <location>
        <begin position="6"/>
        <end position="26"/>
    </location>
</feature>
<keyword evidence="4" id="KW-1185">Reference proteome</keyword>
<dbReference type="EMBL" id="CP008743">
    <property type="protein sequence ID" value="ARN84516.1"/>
    <property type="molecule type" value="Genomic_DNA"/>
</dbReference>
<evidence type="ECO:0000259" key="2">
    <source>
        <dbReference type="Pfam" id="PF20072"/>
    </source>
</evidence>
<evidence type="ECO:0000313" key="3">
    <source>
        <dbReference type="EMBL" id="ARN84516.1"/>
    </source>
</evidence>
<reference evidence="3 4" key="1">
    <citation type="submission" date="2014-06" db="EMBL/GenBank/DDBJ databases">
        <title>The genome of the endonuclear symbiont Nucleicultrix amoebiphila.</title>
        <authorList>
            <person name="Schulz F."/>
            <person name="Horn M."/>
        </authorList>
    </citation>
    <scope>NUCLEOTIDE SEQUENCE [LARGE SCALE GENOMIC DNA]</scope>
    <source>
        <strain evidence="3 4">FS5</strain>
    </source>
</reference>
<organism evidence="3 4">
    <name type="scientific">Candidatus Nucleicultrix amoebiphila FS5</name>
    <dbReference type="NCBI Taxonomy" id="1414854"/>
    <lineage>
        <taxon>Bacteria</taxon>
        <taxon>Pseudomonadati</taxon>
        <taxon>Pseudomonadota</taxon>
        <taxon>Alphaproteobacteria</taxon>
        <taxon>Holosporales</taxon>
        <taxon>Candidatus Nucleicultricaceae</taxon>
        <taxon>Candidatus Nucleicultrix</taxon>
    </lineage>
</organism>